<protein>
    <submittedName>
        <fullName evidence="4">DUF4129 domain-containing protein</fullName>
    </submittedName>
</protein>
<feature type="transmembrane region" description="Helical" evidence="2">
    <location>
        <begin position="44"/>
        <end position="66"/>
    </location>
</feature>
<feature type="domain" description="Protein-glutamine gamma-glutamyltransferase-like C-terminal" evidence="3">
    <location>
        <begin position="140"/>
        <end position="207"/>
    </location>
</feature>
<gene>
    <name evidence="4" type="ORF">AAFH96_26680</name>
</gene>
<name>A0ABV5CXH2_9ACTN</name>
<evidence type="ECO:0000259" key="3">
    <source>
        <dbReference type="Pfam" id="PF13559"/>
    </source>
</evidence>
<comment type="caution">
    <text evidence="4">The sequence shown here is derived from an EMBL/GenBank/DDBJ whole genome shotgun (WGS) entry which is preliminary data.</text>
</comment>
<accession>A0ABV5CXH2</accession>
<dbReference type="Pfam" id="PF13559">
    <property type="entry name" value="DUF4129"/>
    <property type="match status" value="1"/>
</dbReference>
<keyword evidence="5" id="KW-1185">Reference proteome</keyword>
<evidence type="ECO:0000313" key="5">
    <source>
        <dbReference type="Proteomes" id="UP001582793"/>
    </source>
</evidence>
<organism evidence="4 5">
    <name type="scientific">Polymorphospora lycopeni</name>
    <dbReference type="NCBI Taxonomy" id="3140240"/>
    <lineage>
        <taxon>Bacteria</taxon>
        <taxon>Bacillati</taxon>
        <taxon>Actinomycetota</taxon>
        <taxon>Actinomycetes</taxon>
        <taxon>Micromonosporales</taxon>
        <taxon>Micromonosporaceae</taxon>
        <taxon>Polymorphospora</taxon>
    </lineage>
</organism>
<dbReference type="Proteomes" id="UP001582793">
    <property type="component" value="Unassembled WGS sequence"/>
</dbReference>
<proteinExistence type="predicted"/>
<dbReference type="InterPro" id="IPR025403">
    <property type="entry name" value="TgpA-like_C"/>
</dbReference>
<keyword evidence="2" id="KW-1133">Transmembrane helix</keyword>
<evidence type="ECO:0000313" key="4">
    <source>
        <dbReference type="EMBL" id="MFB6396662.1"/>
    </source>
</evidence>
<sequence>MTAATSAAPLPAGGMPTGRASLTGGADFSRWWTETVASVGDVLPLPLAALLLVAAAALVAAGWYWWPAWVPRRLPRLPRWRWRPRRPRWPWRRGKKPAATEVPEQTDPDALPDLPVAAFVSLADRYAAQGRYAEAVRERLRAMVRELADRQVIEHRPGWTVTELAGAAGRALPAVDAPLAAAGRLFSDLWYGQRPARAEHDARMRQLAAELHRALADDADQPRTGTGGRGDR</sequence>
<keyword evidence="2" id="KW-0812">Transmembrane</keyword>
<dbReference type="EMBL" id="JBCGDC010000101">
    <property type="protein sequence ID" value="MFB6396662.1"/>
    <property type="molecule type" value="Genomic_DNA"/>
</dbReference>
<reference evidence="4 5" key="1">
    <citation type="submission" date="2024-04" db="EMBL/GenBank/DDBJ databases">
        <title>Polymorphospora sp. isolated from Baiyangdian Lake in Xiong'an New Area.</title>
        <authorList>
            <person name="Zhang X."/>
            <person name="Liu J."/>
        </authorList>
    </citation>
    <scope>NUCLEOTIDE SEQUENCE [LARGE SCALE GENOMIC DNA]</scope>
    <source>
        <strain evidence="4 5">2-325</strain>
    </source>
</reference>
<feature type="region of interest" description="Disordered" evidence="1">
    <location>
        <begin position="213"/>
        <end position="232"/>
    </location>
</feature>
<evidence type="ECO:0000256" key="2">
    <source>
        <dbReference type="SAM" id="Phobius"/>
    </source>
</evidence>
<dbReference type="RefSeq" id="WP_375736031.1">
    <property type="nucleotide sequence ID" value="NZ_JBCGDC010000101.1"/>
</dbReference>
<evidence type="ECO:0000256" key="1">
    <source>
        <dbReference type="SAM" id="MobiDB-lite"/>
    </source>
</evidence>
<keyword evidence="2" id="KW-0472">Membrane</keyword>